<evidence type="ECO:0000313" key="4">
    <source>
        <dbReference type="Proteomes" id="UP000274429"/>
    </source>
</evidence>
<accession>A0A0R3X6S5</accession>
<reference evidence="5" key="1">
    <citation type="submission" date="2017-02" db="UniProtKB">
        <authorList>
            <consortium name="WormBaseParasite"/>
        </authorList>
    </citation>
    <scope>IDENTIFICATION</scope>
</reference>
<proteinExistence type="inferred from homology"/>
<dbReference type="OrthoDB" id="79687at2759"/>
<organism evidence="5">
    <name type="scientific">Hydatigena taeniaeformis</name>
    <name type="common">Feline tapeworm</name>
    <name type="synonym">Taenia taeniaeformis</name>
    <dbReference type="NCBI Taxonomy" id="6205"/>
    <lineage>
        <taxon>Eukaryota</taxon>
        <taxon>Metazoa</taxon>
        <taxon>Spiralia</taxon>
        <taxon>Lophotrochozoa</taxon>
        <taxon>Platyhelminthes</taxon>
        <taxon>Cestoda</taxon>
        <taxon>Eucestoda</taxon>
        <taxon>Cyclophyllidea</taxon>
        <taxon>Taeniidae</taxon>
        <taxon>Hydatigera</taxon>
    </lineage>
</organism>
<protein>
    <submittedName>
        <fullName evidence="5">Protein kinase domain-containing protein</fullName>
    </submittedName>
</protein>
<dbReference type="SUPFAM" id="SSF48371">
    <property type="entry name" value="ARM repeat"/>
    <property type="match status" value="1"/>
</dbReference>
<dbReference type="Gene3D" id="1.25.10.10">
    <property type="entry name" value="Leucine-rich Repeat Variant"/>
    <property type="match status" value="1"/>
</dbReference>
<dbReference type="PANTHER" id="PTHR12984:SF6">
    <property type="entry name" value="SCY1-LIKE PROTEIN 2"/>
    <property type="match status" value="1"/>
</dbReference>
<evidence type="ECO:0000313" key="5">
    <source>
        <dbReference type="WBParaSite" id="TTAC_0000922301-mRNA-1"/>
    </source>
</evidence>
<dbReference type="Proteomes" id="UP000274429">
    <property type="component" value="Unassembled WGS sequence"/>
</dbReference>
<keyword evidence="4" id="KW-1185">Reference proteome</keyword>
<dbReference type="AlphaFoldDB" id="A0A0R3X6S5"/>
<dbReference type="InterPro" id="IPR000719">
    <property type="entry name" value="Prot_kinase_dom"/>
</dbReference>
<evidence type="ECO:0000313" key="3">
    <source>
        <dbReference type="EMBL" id="VDM33956.1"/>
    </source>
</evidence>
<dbReference type="GO" id="GO:0005524">
    <property type="term" value="F:ATP binding"/>
    <property type="evidence" value="ECO:0007669"/>
    <property type="project" value="InterPro"/>
</dbReference>
<evidence type="ECO:0000259" key="2">
    <source>
        <dbReference type="PROSITE" id="PS50011"/>
    </source>
</evidence>
<comment type="similarity">
    <text evidence="1">Belongs to the protein kinase superfamily.</text>
</comment>
<dbReference type="CDD" id="cd14011">
    <property type="entry name" value="PK_SCY1_like"/>
    <property type="match status" value="1"/>
</dbReference>
<sequence>MDSVISRLRNTVSNALPGNQVTKEFDLEEQVGSSGPGLLWKLFSSTKRTSKEAATVWIFEKKVLDRFAKRDKELVVEKLKKGVAALTRFRHPRILSVVHPLEESRDSLGFATEPVFTSLANALGKVTNLARVTAERLNNFKFTETELKYGVIQICEALAFIHREGHRFHLNVSPESIVVNRLGSWKLCGFEFACEGNEGGGVDISSWQSSIPSLCQPHLDFCAPEVAIDGRGYAASDMFAVGLLIHALYNNGVSLLDCHECYGTYREAIKKLKPLSPHALANVPLGIRDYVKMLLQLDIDIRPDAHEILKLPFLDDANVACLKSLDDLYQMDNLARSKFYRNLPNSIKNLPQRINLHRVFPQLSQEFQNKSMIPFVLPSILQIIDIVSREDVAIYIMPRFKHILAVHEPIQVVQVLLQNLGILVAKLSPSDFKTYALPVLNSALDSNATPILELCLRSLPEVAQLMDFSVLKSSIVPRLKKVYLRVDLVNMRLEILVCIAKLLEYLDRWSVMDDILTFLTEIRSREPKILVAVLAIYRIAFSHKKLGISRDFLASKSIPHLLQLSMDYNLTPLQYVAFADLVKEMFTAIETEQRAKLIELHSLGEDAAVLVSPSLNLDGTASEMIDSIMMALAGVSISPKHVISTTEGEAKNVSTGEQNSVLTLSLQPQQQYRSLEAKKRATADMEQLERLKQQPCILKPEAPPAQRPKPTPTDLTGKLFDLTTSIPLDDPPTEIDTQLLLPPSVVPPKEAYAILLDLLINSNLSVDWNRTVNRSGFTPMSNTSTSIGSISDGFKSPQPLNNFYSTPINTSLNGEGLFSSQGNNQLPPTSTMYGRPKAPPTLSPPVQSAQSNATTLSHLDIMDILG</sequence>
<gene>
    <name evidence="3" type="ORF">TTAC_LOCUS9208</name>
</gene>
<evidence type="ECO:0000256" key="1">
    <source>
        <dbReference type="ARBA" id="ARBA00038349"/>
    </source>
</evidence>
<dbReference type="SMART" id="SM00220">
    <property type="entry name" value="S_TKc"/>
    <property type="match status" value="1"/>
</dbReference>
<dbReference type="SUPFAM" id="SSF56112">
    <property type="entry name" value="Protein kinase-like (PK-like)"/>
    <property type="match status" value="1"/>
</dbReference>
<dbReference type="WBParaSite" id="TTAC_0000922301-mRNA-1">
    <property type="protein sequence ID" value="TTAC_0000922301-mRNA-1"/>
    <property type="gene ID" value="TTAC_0000922301"/>
</dbReference>
<dbReference type="PANTHER" id="PTHR12984">
    <property type="entry name" value="SCY1-RELATED S/T PROTEIN KINASE-LIKE"/>
    <property type="match status" value="1"/>
</dbReference>
<dbReference type="InterPro" id="IPR011989">
    <property type="entry name" value="ARM-like"/>
</dbReference>
<dbReference type="GO" id="GO:0004672">
    <property type="term" value="F:protein kinase activity"/>
    <property type="evidence" value="ECO:0007669"/>
    <property type="project" value="InterPro"/>
</dbReference>
<dbReference type="InterPro" id="IPR016024">
    <property type="entry name" value="ARM-type_fold"/>
</dbReference>
<dbReference type="EMBL" id="UYWX01020716">
    <property type="protein sequence ID" value="VDM33956.1"/>
    <property type="molecule type" value="Genomic_DNA"/>
</dbReference>
<dbReference type="Gene3D" id="3.30.200.20">
    <property type="entry name" value="Phosphorylase Kinase, domain 1"/>
    <property type="match status" value="1"/>
</dbReference>
<name>A0A0R3X6S5_HYDTA</name>
<dbReference type="InterPro" id="IPR011009">
    <property type="entry name" value="Kinase-like_dom_sf"/>
</dbReference>
<dbReference type="PROSITE" id="PS50011">
    <property type="entry name" value="PROTEIN_KINASE_DOM"/>
    <property type="match status" value="1"/>
</dbReference>
<dbReference type="Gene3D" id="1.10.510.10">
    <property type="entry name" value="Transferase(Phosphotransferase) domain 1"/>
    <property type="match status" value="1"/>
</dbReference>
<reference evidence="3 4" key="2">
    <citation type="submission" date="2018-11" db="EMBL/GenBank/DDBJ databases">
        <authorList>
            <consortium name="Pathogen Informatics"/>
        </authorList>
    </citation>
    <scope>NUCLEOTIDE SEQUENCE [LARGE SCALE GENOMIC DNA]</scope>
</reference>
<dbReference type="InterPro" id="IPR051177">
    <property type="entry name" value="CIK-Related_Protein"/>
</dbReference>
<dbReference type="Pfam" id="PF00069">
    <property type="entry name" value="Pkinase"/>
    <property type="match status" value="1"/>
</dbReference>
<feature type="domain" description="Protein kinase" evidence="2">
    <location>
        <begin position="25"/>
        <end position="314"/>
    </location>
</feature>